<name>A0ACB1AAF9_MELEN</name>
<evidence type="ECO:0000313" key="1">
    <source>
        <dbReference type="EMBL" id="CAK5087986.1"/>
    </source>
</evidence>
<sequence length="203" mass="24363">MYFTLFQNDKPHFKFIEMHYSLLKASHEVYKNMNLMLESFFAFTEHDSKLLQLRIKTWILAEFWLKKAIKDTAEFLKRVRNDYLSHFLSDLTEDIEQNLSFWLTHEKGQLKRYGDAKTSYKLTILTRINAGKVLLAYTRMKKHFPAFIFGRDEEYFKEKAQILAETYKEELGLKSKDFQKDMSEKIKEKFKELKEDKHSTSGN</sequence>
<comment type="caution">
    <text evidence="1">The sequence shown here is derived from an EMBL/GenBank/DDBJ whole genome shotgun (WGS) entry which is preliminary data.</text>
</comment>
<gene>
    <name evidence="1" type="ORF">MENTE1834_LOCUS35620</name>
</gene>
<keyword evidence="2" id="KW-1185">Reference proteome</keyword>
<reference evidence="1" key="1">
    <citation type="submission" date="2023-11" db="EMBL/GenBank/DDBJ databases">
        <authorList>
            <person name="Poullet M."/>
        </authorList>
    </citation>
    <scope>NUCLEOTIDE SEQUENCE</scope>
    <source>
        <strain evidence="1">E1834</strain>
    </source>
</reference>
<dbReference type="Proteomes" id="UP001497535">
    <property type="component" value="Unassembled WGS sequence"/>
</dbReference>
<dbReference type="EMBL" id="CAVMJV010000068">
    <property type="protein sequence ID" value="CAK5087986.1"/>
    <property type="molecule type" value="Genomic_DNA"/>
</dbReference>
<evidence type="ECO:0000313" key="2">
    <source>
        <dbReference type="Proteomes" id="UP001497535"/>
    </source>
</evidence>
<protein>
    <submittedName>
        <fullName evidence="1">Uncharacterized protein</fullName>
    </submittedName>
</protein>
<accession>A0ACB1AAF9</accession>
<proteinExistence type="predicted"/>
<organism evidence="1 2">
    <name type="scientific">Meloidogyne enterolobii</name>
    <name type="common">Root-knot nematode worm</name>
    <name type="synonym">Meloidogyne mayaguensis</name>
    <dbReference type="NCBI Taxonomy" id="390850"/>
    <lineage>
        <taxon>Eukaryota</taxon>
        <taxon>Metazoa</taxon>
        <taxon>Ecdysozoa</taxon>
        <taxon>Nematoda</taxon>
        <taxon>Chromadorea</taxon>
        <taxon>Rhabditida</taxon>
        <taxon>Tylenchina</taxon>
        <taxon>Tylenchomorpha</taxon>
        <taxon>Tylenchoidea</taxon>
        <taxon>Meloidogynidae</taxon>
        <taxon>Meloidogyninae</taxon>
        <taxon>Meloidogyne</taxon>
    </lineage>
</organism>